<feature type="transmembrane region" description="Helical" evidence="7">
    <location>
        <begin position="32"/>
        <end position="53"/>
    </location>
</feature>
<dbReference type="GO" id="GO:0022857">
    <property type="term" value="F:transmembrane transporter activity"/>
    <property type="evidence" value="ECO:0007669"/>
    <property type="project" value="InterPro"/>
</dbReference>
<dbReference type="InterPro" id="IPR020846">
    <property type="entry name" value="MFS_dom"/>
</dbReference>
<dbReference type="AlphaFoldDB" id="A0AAE1M9V0"/>
<dbReference type="PANTHER" id="PTHR23501:SF12">
    <property type="entry name" value="MAJOR FACILITATOR SUPERFAMILY (MFS) PROFILE DOMAIN-CONTAINING PROTEIN-RELATED"/>
    <property type="match status" value="1"/>
</dbReference>
<keyword evidence="3" id="KW-0813">Transport</keyword>
<dbReference type="InterPro" id="IPR036259">
    <property type="entry name" value="MFS_trans_sf"/>
</dbReference>
<feature type="transmembrane region" description="Helical" evidence="7">
    <location>
        <begin position="222"/>
        <end position="241"/>
    </location>
</feature>
<protein>
    <recommendedName>
        <fullName evidence="8">Major facilitator superfamily (MFS) profile domain-containing protein</fullName>
    </recommendedName>
</protein>
<feature type="transmembrane region" description="Helical" evidence="7">
    <location>
        <begin position="345"/>
        <end position="369"/>
    </location>
</feature>
<feature type="transmembrane region" description="Helical" evidence="7">
    <location>
        <begin position="136"/>
        <end position="156"/>
    </location>
</feature>
<comment type="subcellular location">
    <subcellularLocation>
        <location evidence="1">Membrane</location>
        <topology evidence="1">Multi-pass membrane protein</topology>
    </subcellularLocation>
</comment>
<organism evidence="9 10">
    <name type="scientific">Trichoderma aggressivum f. europaeum</name>
    <dbReference type="NCBI Taxonomy" id="173218"/>
    <lineage>
        <taxon>Eukaryota</taxon>
        <taxon>Fungi</taxon>
        <taxon>Dikarya</taxon>
        <taxon>Ascomycota</taxon>
        <taxon>Pezizomycotina</taxon>
        <taxon>Sordariomycetes</taxon>
        <taxon>Hypocreomycetidae</taxon>
        <taxon>Hypocreales</taxon>
        <taxon>Hypocreaceae</taxon>
        <taxon>Trichoderma</taxon>
    </lineage>
</organism>
<comment type="similarity">
    <text evidence="2">Belongs to the major facilitator superfamily. TCR/Tet family.</text>
</comment>
<dbReference type="Gene3D" id="1.20.1250.20">
    <property type="entry name" value="MFS general substrate transporter like domains"/>
    <property type="match status" value="1"/>
</dbReference>
<feature type="domain" description="Major facilitator superfamily (MFS) profile" evidence="8">
    <location>
        <begin position="1"/>
        <end position="379"/>
    </location>
</feature>
<gene>
    <name evidence="9" type="ORF">Triagg1_111</name>
</gene>
<feature type="transmembrane region" description="Helical" evidence="7">
    <location>
        <begin position="168"/>
        <end position="187"/>
    </location>
</feature>
<reference evidence="9" key="1">
    <citation type="submission" date="2023-11" db="EMBL/GenBank/DDBJ databases">
        <title>The genome sequences of three competitors of mushroom-forming fungi.</title>
        <authorList>
            <person name="Beijen E."/>
            <person name="Ohm R.A."/>
        </authorList>
    </citation>
    <scope>NUCLEOTIDE SEQUENCE</scope>
    <source>
        <strain evidence="9">CBS 100526</strain>
    </source>
</reference>
<feature type="transmembrane region" description="Helical" evidence="7">
    <location>
        <begin position="65"/>
        <end position="89"/>
    </location>
</feature>
<proteinExistence type="inferred from homology"/>
<dbReference type="PROSITE" id="PS50850">
    <property type="entry name" value="MFS"/>
    <property type="match status" value="1"/>
</dbReference>
<accession>A0AAE1M9V0</accession>
<dbReference type="RefSeq" id="XP_062760461.1">
    <property type="nucleotide sequence ID" value="XM_062896120.1"/>
</dbReference>
<dbReference type="GeneID" id="87915049"/>
<evidence type="ECO:0000256" key="6">
    <source>
        <dbReference type="ARBA" id="ARBA00023136"/>
    </source>
</evidence>
<feature type="transmembrane region" description="Helical" evidence="7">
    <location>
        <begin position="280"/>
        <end position="300"/>
    </location>
</feature>
<dbReference type="PANTHER" id="PTHR23501">
    <property type="entry name" value="MAJOR FACILITATOR SUPERFAMILY"/>
    <property type="match status" value="1"/>
</dbReference>
<evidence type="ECO:0000313" key="10">
    <source>
        <dbReference type="Proteomes" id="UP001273209"/>
    </source>
</evidence>
<dbReference type="GO" id="GO:0005886">
    <property type="term" value="C:plasma membrane"/>
    <property type="evidence" value="ECO:0007669"/>
    <property type="project" value="TreeGrafter"/>
</dbReference>
<dbReference type="InterPro" id="IPR011701">
    <property type="entry name" value="MFS"/>
</dbReference>
<keyword evidence="4 7" id="KW-0812">Transmembrane</keyword>
<dbReference type="EMBL" id="JAWRVG010000001">
    <property type="protein sequence ID" value="KAK4085121.1"/>
    <property type="molecule type" value="Genomic_DNA"/>
</dbReference>
<feature type="transmembrane region" description="Helical" evidence="7">
    <location>
        <begin position="6"/>
        <end position="25"/>
    </location>
</feature>
<dbReference type="SUPFAM" id="SSF103473">
    <property type="entry name" value="MFS general substrate transporter"/>
    <property type="match status" value="1"/>
</dbReference>
<keyword evidence="10" id="KW-1185">Reference proteome</keyword>
<dbReference type="Pfam" id="PF07690">
    <property type="entry name" value="MFS_1"/>
    <property type="match status" value="1"/>
</dbReference>
<evidence type="ECO:0000256" key="5">
    <source>
        <dbReference type="ARBA" id="ARBA00022989"/>
    </source>
</evidence>
<feature type="transmembrane region" description="Helical" evidence="7">
    <location>
        <begin position="247"/>
        <end position="268"/>
    </location>
</feature>
<comment type="caution">
    <text evidence="9">The sequence shown here is derived from an EMBL/GenBank/DDBJ whole genome shotgun (WGS) entry which is preliminary data.</text>
</comment>
<evidence type="ECO:0000313" key="9">
    <source>
        <dbReference type="EMBL" id="KAK4085121.1"/>
    </source>
</evidence>
<dbReference type="Proteomes" id="UP001273209">
    <property type="component" value="Unassembled WGS sequence"/>
</dbReference>
<evidence type="ECO:0000256" key="1">
    <source>
        <dbReference type="ARBA" id="ARBA00004141"/>
    </source>
</evidence>
<evidence type="ECO:0000259" key="8">
    <source>
        <dbReference type="PROSITE" id="PS50850"/>
    </source>
</evidence>
<evidence type="ECO:0000256" key="2">
    <source>
        <dbReference type="ARBA" id="ARBA00007520"/>
    </source>
</evidence>
<name>A0AAE1M9V0_9HYPO</name>
<evidence type="ECO:0000256" key="3">
    <source>
        <dbReference type="ARBA" id="ARBA00022448"/>
    </source>
</evidence>
<feature type="transmembrane region" description="Helical" evidence="7">
    <location>
        <begin position="96"/>
        <end position="116"/>
    </location>
</feature>
<keyword evidence="6 7" id="KW-0472">Membrane</keyword>
<keyword evidence="5 7" id="KW-1133">Transmembrane helix</keyword>
<evidence type="ECO:0000256" key="7">
    <source>
        <dbReference type="SAM" id="Phobius"/>
    </source>
</evidence>
<evidence type="ECO:0000256" key="4">
    <source>
        <dbReference type="ARBA" id="ARBA00022692"/>
    </source>
</evidence>
<sequence length="387" mass="41547">MFSLKYLYIAGVVLFELGSVLCGAAPSMNVLIVGRVIAGMGGTGLYLGVLNHISAFATREERGTYINGIGFVWGVGACLGPVIGGLFTVSRATWRWVFFINLVIGVATAPIYIFNLPNVHPVRGISLWVRIKSVDYVGSVLSTGLWVAFSLAFVFAGGAWRWQDGRTIATIIVFGLLTILSQVLTAICSAASYSALYIPTYFIPIYFQFVQNDTALKAALRLLPFLLVAVAFNLASGYLFSKLKYYMPMYLVSGIIITVGGLLLYVYLKPETPTSSIYGISVVLAMGGTTIALIIAVLVLESAAVRNVSGVLEGQGFSDGQIRAVIAGAQSILFEELSDDMKMRVILAITEAMQTAFFLVIVSGAVVVVSSFAMKREKLFGEIVAVG</sequence>